<dbReference type="GO" id="GO:0032259">
    <property type="term" value="P:methylation"/>
    <property type="evidence" value="ECO:0007669"/>
    <property type="project" value="UniProtKB-KW"/>
</dbReference>
<keyword evidence="1" id="KW-0489">Methyltransferase</keyword>
<dbReference type="CDD" id="cd03311">
    <property type="entry name" value="CIMS_C_terminal_like"/>
    <property type="match status" value="1"/>
</dbReference>
<dbReference type="Gene3D" id="3.20.20.210">
    <property type="match status" value="1"/>
</dbReference>
<keyword evidence="2" id="KW-1185">Reference proteome</keyword>
<dbReference type="SUPFAM" id="SSF51726">
    <property type="entry name" value="UROD/MetE-like"/>
    <property type="match status" value="1"/>
</dbReference>
<proteinExistence type="predicted"/>
<protein>
    <submittedName>
        <fullName evidence="1">5-methyltetrahydropteroyltriglutamate--homocysteine methyltransferase</fullName>
    </submittedName>
</protein>
<keyword evidence="1" id="KW-0808">Transferase</keyword>
<evidence type="ECO:0000313" key="1">
    <source>
        <dbReference type="EMBL" id="APB32116.1"/>
    </source>
</evidence>
<dbReference type="AlphaFoldDB" id="A0A1J0A843"/>
<dbReference type="GO" id="GO:0009086">
    <property type="term" value="P:methionine biosynthetic process"/>
    <property type="evidence" value="ECO:0007669"/>
    <property type="project" value="InterPro"/>
</dbReference>
<dbReference type="STRING" id="519472.BHY08_10025"/>
<dbReference type="RefSeq" id="WP_071457724.1">
    <property type="nucleotide sequence ID" value="NZ_CP017267.1"/>
</dbReference>
<dbReference type="OrthoDB" id="6430685at2"/>
<accession>A0A1J0A843</accession>
<evidence type="ECO:0000313" key="2">
    <source>
        <dbReference type="Proteomes" id="UP000191200"/>
    </source>
</evidence>
<dbReference type="Proteomes" id="UP000191200">
    <property type="component" value="Chromosome"/>
</dbReference>
<name>A0A1J0A843_9ENTE</name>
<dbReference type="KEGG" id="vte:BHY08_10025"/>
<dbReference type="GO" id="GO:0003871">
    <property type="term" value="F:5-methyltetrahydropteroyltriglutamate-homocysteine S-methyltransferase activity"/>
    <property type="evidence" value="ECO:0007669"/>
    <property type="project" value="InterPro"/>
</dbReference>
<dbReference type="PANTHER" id="PTHR43844">
    <property type="entry name" value="METHIONINE SYNTHASE"/>
    <property type="match status" value="1"/>
</dbReference>
<dbReference type="GO" id="GO:0008270">
    <property type="term" value="F:zinc ion binding"/>
    <property type="evidence" value="ECO:0007669"/>
    <property type="project" value="InterPro"/>
</dbReference>
<dbReference type="EMBL" id="CP017267">
    <property type="protein sequence ID" value="APB32116.1"/>
    <property type="molecule type" value="Genomic_DNA"/>
</dbReference>
<dbReference type="InterPro" id="IPR002629">
    <property type="entry name" value="Met_Synth_C/arc"/>
</dbReference>
<reference evidence="1 2" key="1">
    <citation type="submission" date="2016-09" db="EMBL/GenBank/DDBJ databases">
        <title>Vagococcus teuberi sp. nov., isolated from the Malian artisanal sour milk fene.</title>
        <authorList>
            <person name="Wullschleger S."/>
            <person name="Seifert C."/>
            <person name="Baumgartner S."/>
            <person name="Lacroix C."/>
            <person name="Bonfoh B."/>
            <person name="Stevens M.J."/>
            <person name="Meile L."/>
        </authorList>
    </citation>
    <scope>NUCLEOTIDE SEQUENCE [LARGE SCALE GENOMIC DNA]</scope>
    <source>
        <strain evidence="1 2">DSM 21459</strain>
    </source>
</reference>
<gene>
    <name evidence="1" type="ORF">BHY08_10025</name>
</gene>
<sequence length="390" mass="44388">MTLSKFQLVGSLLRPKNLLAYKEQIEARDDITYPFYEDFTGYQEVEAQAIKDVVKEQINHGIDIVTDGEFSKALWHLDFLWGLTGVERFITDHGYAFKDHDGEHFETRKDIGIRIVAPLSGKNHHFLKIFKEVKKDAGNTQAKLTVWGAAHAFTELTVFNGLYGDGQVYKTQDDLKTGLINAYKEFLTEFKEIGGEIVQFDDCLWTLFSSDNQDSFFAEGNESLEDLADTFIAINNEVADFGHSLGLKVWTHNCRGNYQSRHAAGGSYQTIAKKFLGEQHYDRFFLEWDDERVGDISALEALKDKPNVEVVLGLLSSKTATLDDETRIYQLLEKASQILPKERLLLSHQCGFASCDCGNELTQAQQWAKINQGQKIAKKFWSDSYVNQYN</sequence>
<dbReference type="PANTHER" id="PTHR43844:SF1">
    <property type="entry name" value="METHIONINE SYNTHASE"/>
    <property type="match status" value="1"/>
</dbReference>
<dbReference type="InterPro" id="IPR038071">
    <property type="entry name" value="UROD/MetE-like_sf"/>
</dbReference>
<organism evidence="1 2">
    <name type="scientific">Vagococcus teuberi</name>
    <dbReference type="NCBI Taxonomy" id="519472"/>
    <lineage>
        <taxon>Bacteria</taxon>
        <taxon>Bacillati</taxon>
        <taxon>Bacillota</taxon>
        <taxon>Bacilli</taxon>
        <taxon>Lactobacillales</taxon>
        <taxon>Enterococcaceae</taxon>
        <taxon>Vagococcus</taxon>
    </lineage>
</organism>